<dbReference type="InterPro" id="IPR043502">
    <property type="entry name" value="DNA/RNA_pol_sf"/>
</dbReference>
<keyword evidence="3" id="KW-0540">Nuclease</keyword>
<keyword evidence="6" id="KW-0695">RNA-directed DNA polymerase</keyword>
<keyword evidence="2" id="KW-0548">Nucleotidyltransferase</keyword>
<evidence type="ECO:0000256" key="4">
    <source>
        <dbReference type="ARBA" id="ARBA00022759"/>
    </source>
</evidence>
<dbReference type="EMBL" id="BMAV01018999">
    <property type="protein sequence ID" value="GFY71640.1"/>
    <property type="molecule type" value="Genomic_DNA"/>
</dbReference>
<evidence type="ECO:0000313" key="8">
    <source>
        <dbReference type="EMBL" id="GFY71640.1"/>
    </source>
</evidence>
<evidence type="ECO:0000313" key="9">
    <source>
        <dbReference type="Proteomes" id="UP000886998"/>
    </source>
</evidence>
<keyword evidence="5" id="KW-0378">Hydrolase</keyword>
<keyword evidence="1" id="KW-0808">Transferase</keyword>
<gene>
    <name evidence="8" type="ORF">TNIN_256281</name>
</gene>
<keyword evidence="4" id="KW-0255">Endonuclease</keyword>
<dbReference type="Proteomes" id="UP000886998">
    <property type="component" value="Unassembled WGS sequence"/>
</dbReference>
<dbReference type="Pfam" id="PF17917">
    <property type="entry name" value="RT_RNaseH"/>
    <property type="match status" value="1"/>
</dbReference>
<keyword evidence="9" id="KW-1185">Reference proteome</keyword>
<dbReference type="PANTHER" id="PTHR34072:SF52">
    <property type="entry name" value="RIBONUCLEASE H"/>
    <property type="match status" value="1"/>
</dbReference>
<dbReference type="AlphaFoldDB" id="A0A8X6YIT1"/>
<evidence type="ECO:0000256" key="5">
    <source>
        <dbReference type="ARBA" id="ARBA00022801"/>
    </source>
</evidence>
<evidence type="ECO:0000256" key="3">
    <source>
        <dbReference type="ARBA" id="ARBA00022722"/>
    </source>
</evidence>
<organism evidence="8 9">
    <name type="scientific">Trichonephila inaurata madagascariensis</name>
    <dbReference type="NCBI Taxonomy" id="2747483"/>
    <lineage>
        <taxon>Eukaryota</taxon>
        <taxon>Metazoa</taxon>
        <taxon>Ecdysozoa</taxon>
        <taxon>Arthropoda</taxon>
        <taxon>Chelicerata</taxon>
        <taxon>Arachnida</taxon>
        <taxon>Araneae</taxon>
        <taxon>Araneomorphae</taxon>
        <taxon>Entelegynae</taxon>
        <taxon>Araneoidea</taxon>
        <taxon>Nephilidae</taxon>
        <taxon>Trichonephila</taxon>
        <taxon>Trichonephila inaurata</taxon>
    </lineage>
</organism>
<dbReference type="SUPFAM" id="SSF56672">
    <property type="entry name" value="DNA/RNA polymerases"/>
    <property type="match status" value="1"/>
</dbReference>
<dbReference type="OrthoDB" id="3863715at2759"/>
<sequence length="177" mass="20329">MSRKTSDHERNYTSFELEVIAECLKHLKSFVSMYLETSFKIITDCDDLVKTLSKNKLNTEIAKWTLYLQEFNFTIEHRTGSKMAHVDALSRPPHCILIQNCVHLQFLKAQPADEQMTAIKTLLETTSHDKNKLLYKTVNGTDLLAVPDEMQANIIKAAHECGHFAVLWTQRLLHPTT</sequence>
<dbReference type="GO" id="GO:0004519">
    <property type="term" value="F:endonuclease activity"/>
    <property type="evidence" value="ECO:0007669"/>
    <property type="project" value="UniProtKB-KW"/>
</dbReference>
<dbReference type="PANTHER" id="PTHR34072">
    <property type="entry name" value="ENZYMATIC POLYPROTEIN-RELATED"/>
    <property type="match status" value="1"/>
</dbReference>
<reference evidence="8" key="1">
    <citation type="submission" date="2020-08" db="EMBL/GenBank/DDBJ databases">
        <title>Multicomponent nature underlies the extraordinary mechanical properties of spider dragline silk.</title>
        <authorList>
            <person name="Kono N."/>
            <person name="Nakamura H."/>
            <person name="Mori M."/>
            <person name="Yoshida Y."/>
            <person name="Ohtoshi R."/>
            <person name="Malay A.D."/>
            <person name="Moran D.A.P."/>
            <person name="Tomita M."/>
            <person name="Numata K."/>
            <person name="Arakawa K."/>
        </authorList>
    </citation>
    <scope>NUCLEOTIDE SEQUENCE</scope>
</reference>
<evidence type="ECO:0000256" key="1">
    <source>
        <dbReference type="ARBA" id="ARBA00022679"/>
    </source>
</evidence>
<comment type="caution">
    <text evidence="8">The sequence shown here is derived from an EMBL/GenBank/DDBJ whole genome shotgun (WGS) entry which is preliminary data.</text>
</comment>
<evidence type="ECO:0000259" key="7">
    <source>
        <dbReference type="Pfam" id="PF17917"/>
    </source>
</evidence>
<proteinExistence type="predicted"/>
<dbReference type="InterPro" id="IPR041373">
    <property type="entry name" value="RT_RNaseH"/>
</dbReference>
<feature type="domain" description="Reverse transcriptase RNase H-like" evidence="7">
    <location>
        <begin position="1"/>
        <end position="71"/>
    </location>
</feature>
<dbReference type="GO" id="GO:0016787">
    <property type="term" value="F:hydrolase activity"/>
    <property type="evidence" value="ECO:0007669"/>
    <property type="project" value="UniProtKB-KW"/>
</dbReference>
<dbReference type="GO" id="GO:0003964">
    <property type="term" value="F:RNA-directed DNA polymerase activity"/>
    <property type="evidence" value="ECO:0007669"/>
    <property type="project" value="UniProtKB-KW"/>
</dbReference>
<evidence type="ECO:0000256" key="2">
    <source>
        <dbReference type="ARBA" id="ARBA00022695"/>
    </source>
</evidence>
<name>A0A8X6YIT1_9ARAC</name>
<accession>A0A8X6YIT1</accession>
<protein>
    <submittedName>
        <fullName evidence="8">Transposon Ty3-I Gag-Pol polyprotein</fullName>
    </submittedName>
</protein>
<evidence type="ECO:0000256" key="6">
    <source>
        <dbReference type="ARBA" id="ARBA00022918"/>
    </source>
</evidence>